<gene>
    <name evidence="1" type="ORF">FHS29_006662</name>
</gene>
<evidence type="ECO:0000313" key="2">
    <source>
        <dbReference type="Proteomes" id="UP000547510"/>
    </source>
</evidence>
<sequence>MASIEEVAENVAQACDVASKCRDALGQAQDLAEEAHDLLAANLRGAVRLETDTEQTLATLAAVKNVITELGKLSGQAWIMHRMP</sequence>
<evidence type="ECO:0000313" key="1">
    <source>
        <dbReference type="EMBL" id="MBB5960040.1"/>
    </source>
</evidence>
<name>A0A841CS10_9PSEU</name>
<dbReference type="EMBL" id="JACHJN010000013">
    <property type="protein sequence ID" value="MBB5960040.1"/>
    <property type="molecule type" value="Genomic_DNA"/>
</dbReference>
<comment type="caution">
    <text evidence="1">The sequence shown here is derived from an EMBL/GenBank/DDBJ whole genome shotgun (WGS) entry which is preliminary data.</text>
</comment>
<proteinExistence type="predicted"/>
<dbReference type="RefSeq" id="WP_184697715.1">
    <property type="nucleotide sequence ID" value="NZ_JACHJN010000013.1"/>
</dbReference>
<reference evidence="1 2" key="1">
    <citation type="submission" date="2020-08" db="EMBL/GenBank/DDBJ databases">
        <title>Genomic Encyclopedia of Type Strains, Phase III (KMG-III): the genomes of soil and plant-associated and newly described type strains.</title>
        <authorList>
            <person name="Whitman W."/>
        </authorList>
    </citation>
    <scope>NUCLEOTIDE SEQUENCE [LARGE SCALE GENOMIC DNA]</scope>
    <source>
        <strain evidence="1 2">CECT 8640</strain>
    </source>
</reference>
<keyword evidence="2" id="KW-1185">Reference proteome</keyword>
<organism evidence="1 2">
    <name type="scientific">Saccharothrix tamanrassetensis</name>
    <dbReference type="NCBI Taxonomy" id="1051531"/>
    <lineage>
        <taxon>Bacteria</taxon>
        <taxon>Bacillati</taxon>
        <taxon>Actinomycetota</taxon>
        <taxon>Actinomycetes</taxon>
        <taxon>Pseudonocardiales</taxon>
        <taxon>Pseudonocardiaceae</taxon>
        <taxon>Saccharothrix</taxon>
    </lineage>
</organism>
<accession>A0A841CS10</accession>
<dbReference type="Proteomes" id="UP000547510">
    <property type="component" value="Unassembled WGS sequence"/>
</dbReference>
<dbReference type="AlphaFoldDB" id="A0A841CS10"/>
<protein>
    <submittedName>
        <fullName evidence="1">Uncharacterized protein</fullName>
    </submittedName>
</protein>